<protein>
    <submittedName>
        <fullName evidence="1">Uncharacterized protein</fullName>
    </submittedName>
</protein>
<reference evidence="1 2" key="1">
    <citation type="journal article" date="2024" name="BMC Genomics">
        <title>De novo assembly and annotation of Popillia japonica's genome with initial clues to its potential as an invasive pest.</title>
        <authorList>
            <person name="Cucini C."/>
            <person name="Boschi S."/>
            <person name="Funari R."/>
            <person name="Cardaioli E."/>
            <person name="Iannotti N."/>
            <person name="Marturano G."/>
            <person name="Paoli F."/>
            <person name="Bruttini M."/>
            <person name="Carapelli A."/>
            <person name="Frati F."/>
            <person name="Nardi F."/>
        </authorList>
    </citation>
    <scope>NUCLEOTIDE SEQUENCE [LARGE SCALE GENOMIC DNA]</scope>
    <source>
        <strain evidence="1">DMR45628</strain>
    </source>
</reference>
<accession>A0AAW1L8V4</accession>
<keyword evidence="2" id="KW-1185">Reference proteome</keyword>
<dbReference type="EMBL" id="JASPKY010000148">
    <property type="protein sequence ID" value="KAK9730330.1"/>
    <property type="molecule type" value="Genomic_DNA"/>
</dbReference>
<dbReference type="Proteomes" id="UP001458880">
    <property type="component" value="Unassembled WGS sequence"/>
</dbReference>
<sequence length="68" mass="7948">MLRPARVMRVPFNVCTYCVSIVPCDNYCIVGMADEFYVRVRQRGHFVRPVHFQKNVVDAERQGTFIVL</sequence>
<comment type="caution">
    <text evidence="1">The sequence shown here is derived from an EMBL/GenBank/DDBJ whole genome shotgun (WGS) entry which is preliminary data.</text>
</comment>
<name>A0AAW1L8V4_POPJA</name>
<evidence type="ECO:0000313" key="1">
    <source>
        <dbReference type="EMBL" id="KAK9730330.1"/>
    </source>
</evidence>
<organism evidence="1 2">
    <name type="scientific">Popillia japonica</name>
    <name type="common">Japanese beetle</name>
    <dbReference type="NCBI Taxonomy" id="7064"/>
    <lineage>
        <taxon>Eukaryota</taxon>
        <taxon>Metazoa</taxon>
        <taxon>Ecdysozoa</taxon>
        <taxon>Arthropoda</taxon>
        <taxon>Hexapoda</taxon>
        <taxon>Insecta</taxon>
        <taxon>Pterygota</taxon>
        <taxon>Neoptera</taxon>
        <taxon>Endopterygota</taxon>
        <taxon>Coleoptera</taxon>
        <taxon>Polyphaga</taxon>
        <taxon>Scarabaeiformia</taxon>
        <taxon>Scarabaeidae</taxon>
        <taxon>Rutelinae</taxon>
        <taxon>Popillia</taxon>
    </lineage>
</organism>
<dbReference type="AlphaFoldDB" id="A0AAW1L8V4"/>
<proteinExistence type="predicted"/>
<gene>
    <name evidence="1" type="ORF">QE152_g15296</name>
</gene>
<evidence type="ECO:0000313" key="2">
    <source>
        <dbReference type="Proteomes" id="UP001458880"/>
    </source>
</evidence>